<proteinExistence type="predicted"/>
<evidence type="ECO:0000313" key="2">
    <source>
        <dbReference type="EMBL" id="KTD25192.1"/>
    </source>
</evidence>
<dbReference type="RefSeq" id="WP_058452913.1">
    <property type="nucleotide sequence ID" value="NZ_CAAAIB010000005.1"/>
</dbReference>
<reference evidence="2 3" key="1">
    <citation type="submission" date="2015-11" db="EMBL/GenBank/DDBJ databases">
        <title>Genomic analysis of 38 Legionella species identifies large and diverse effector repertoires.</title>
        <authorList>
            <person name="Burstein D."/>
            <person name="Amaro F."/>
            <person name="Zusman T."/>
            <person name="Lifshitz Z."/>
            <person name="Cohen O."/>
            <person name="Gilbert J.A."/>
            <person name="Pupko T."/>
            <person name="Shuman H.A."/>
            <person name="Segal G."/>
        </authorList>
    </citation>
    <scope>NUCLEOTIDE SEQUENCE [LARGE SCALE GENOMIC DNA]</scope>
    <source>
        <strain evidence="2 3">PX-1-G2-E2</strain>
    </source>
</reference>
<sequence>MGKFVIRLLLLLFALSSWAAEMTTEEIQDQQNDQQLCEQQRVNQCLTTCEKANGNHCMQACEENAKHECRQAGE</sequence>
<dbReference type="OrthoDB" id="5638924at2"/>
<dbReference type="Proteomes" id="UP000054908">
    <property type="component" value="Unassembled WGS sequence"/>
</dbReference>
<keyword evidence="1" id="KW-0732">Signal</keyword>
<feature type="chain" id="PRO_5006915156" evidence="1">
    <location>
        <begin position="20"/>
        <end position="74"/>
    </location>
</feature>
<comment type="caution">
    <text evidence="2">The sequence shown here is derived from an EMBL/GenBank/DDBJ whole genome shotgun (WGS) entry which is preliminary data.</text>
</comment>
<dbReference type="STRING" id="466.Lmac_2170"/>
<keyword evidence="3" id="KW-1185">Reference proteome</keyword>
<accession>A0A0W0VYL8</accession>
<dbReference type="EMBL" id="LNYL01000045">
    <property type="protein sequence ID" value="KTD25192.1"/>
    <property type="molecule type" value="Genomic_DNA"/>
</dbReference>
<evidence type="ECO:0000256" key="1">
    <source>
        <dbReference type="SAM" id="SignalP"/>
    </source>
</evidence>
<dbReference type="AlphaFoldDB" id="A0A0W0VYL8"/>
<gene>
    <name evidence="2" type="ORF">Lmac_2170</name>
</gene>
<name>A0A0W0VYL8_9GAMM</name>
<protein>
    <submittedName>
        <fullName evidence="2">Uncharacterized protein</fullName>
    </submittedName>
</protein>
<evidence type="ECO:0000313" key="3">
    <source>
        <dbReference type="Proteomes" id="UP000054908"/>
    </source>
</evidence>
<dbReference type="PATRIC" id="fig|466.6.peg.2306"/>
<feature type="signal peptide" evidence="1">
    <location>
        <begin position="1"/>
        <end position="19"/>
    </location>
</feature>
<organism evidence="2 3">
    <name type="scientific">Legionella maceachernii</name>
    <dbReference type="NCBI Taxonomy" id="466"/>
    <lineage>
        <taxon>Bacteria</taxon>
        <taxon>Pseudomonadati</taxon>
        <taxon>Pseudomonadota</taxon>
        <taxon>Gammaproteobacteria</taxon>
        <taxon>Legionellales</taxon>
        <taxon>Legionellaceae</taxon>
        <taxon>Legionella</taxon>
    </lineage>
</organism>